<dbReference type="InParanoid" id="M1DJE5"/>
<proteinExistence type="predicted"/>
<dbReference type="EnsemblPlants" id="PGSC0003DMT400090008">
    <property type="protein sequence ID" value="PGSC0003DMT400090008"/>
    <property type="gene ID" value="PGSC0003DMG400039579"/>
</dbReference>
<reference evidence="2" key="1">
    <citation type="journal article" date="2011" name="Nature">
        <title>Genome sequence and analysis of the tuber crop potato.</title>
        <authorList>
            <consortium name="The Potato Genome Sequencing Consortium"/>
        </authorList>
    </citation>
    <scope>NUCLEOTIDE SEQUENCE [LARGE SCALE GENOMIC DNA]</scope>
    <source>
        <strain evidence="2">cv. DM1-3 516 R44</strain>
    </source>
</reference>
<name>M1DJE5_SOLTU</name>
<organism evidence="1 2">
    <name type="scientific">Solanum tuberosum</name>
    <name type="common">Potato</name>
    <dbReference type="NCBI Taxonomy" id="4113"/>
    <lineage>
        <taxon>Eukaryota</taxon>
        <taxon>Viridiplantae</taxon>
        <taxon>Streptophyta</taxon>
        <taxon>Embryophyta</taxon>
        <taxon>Tracheophyta</taxon>
        <taxon>Spermatophyta</taxon>
        <taxon>Magnoliopsida</taxon>
        <taxon>eudicotyledons</taxon>
        <taxon>Gunneridae</taxon>
        <taxon>Pentapetalae</taxon>
        <taxon>asterids</taxon>
        <taxon>lamiids</taxon>
        <taxon>Solanales</taxon>
        <taxon>Solanaceae</taxon>
        <taxon>Solanoideae</taxon>
        <taxon>Solaneae</taxon>
        <taxon>Solanum</taxon>
    </lineage>
</organism>
<dbReference type="AlphaFoldDB" id="M1DJE5"/>
<evidence type="ECO:0000313" key="2">
    <source>
        <dbReference type="Proteomes" id="UP000011115"/>
    </source>
</evidence>
<evidence type="ECO:0000313" key="1">
    <source>
        <dbReference type="EnsemblPlants" id="PGSC0003DMT400090008"/>
    </source>
</evidence>
<sequence>MKPVRRSRASRFVKPLMVFTWHFCHFRSSRSTHWIVAEDCSATLVEIANELSDLPFGQLIAFSVFPLASLHSGSLGGTVLIRGTNW</sequence>
<dbReference type="Gramene" id="PGSC0003DMT400090008">
    <property type="protein sequence ID" value="PGSC0003DMT400090008"/>
    <property type="gene ID" value="PGSC0003DMG400039579"/>
</dbReference>
<dbReference type="HOGENOM" id="CLU_2502335_0_0_1"/>
<keyword evidence="2" id="KW-1185">Reference proteome</keyword>
<dbReference type="Proteomes" id="UP000011115">
    <property type="component" value="Unassembled WGS sequence"/>
</dbReference>
<protein>
    <submittedName>
        <fullName evidence="1">Uncharacterized protein</fullName>
    </submittedName>
</protein>
<dbReference type="PaxDb" id="4113-PGSC0003DMT400090008"/>
<reference evidence="1" key="2">
    <citation type="submission" date="2015-06" db="UniProtKB">
        <authorList>
            <consortium name="EnsemblPlants"/>
        </authorList>
    </citation>
    <scope>IDENTIFICATION</scope>
    <source>
        <strain evidence="1">DM1-3 516 R44</strain>
    </source>
</reference>
<accession>M1DJE5</accession>